<accession>A0A1Z5K704</accession>
<sequence>MKIRYFTTLDPSNGLKAENKRPEDERTRLLQRDKSFVKIQNLKILMVLIRTVNYLIFDQPDKKIRQLLNQTRETDGSEGKYPT</sequence>
<evidence type="ECO:0000313" key="1">
    <source>
        <dbReference type="EMBL" id="GAX21999.1"/>
    </source>
</evidence>
<keyword evidence="2" id="KW-1185">Reference proteome</keyword>
<dbReference type="EMBL" id="BDSP01000176">
    <property type="protein sequence ID" value="GAX21999.1"/>
    <property type="molecule type" value="Genomic_DNA"/>
</dbReference>
<dbReference type="Proteomes" id="UP000198406">
    <property type="component" value="Unassembled WGS sequence"/>
</dbReference>
<proteinExistence type="predicted"/>
<dbReference type="AlphaFoldDB" id="A0A1Z5K704"/>
<reference evidence="1 2" key="1">
    <citation type="journal article" date="2015" name="Plant Cell">
        <title>Oil accumulation by the oleaginous diatom Fistulifera solaris as revealed by the genome and transcriptome.</title>
        <authorList>
            <person name="Tanaka T."/>
            <person name="Maeda Y."/>
            <person name="Veluchamy A."/>
            <person name="Tanaka M."/>
            <person name="Abida H."/>
            <person name="Marechal E."/>
            <person name="Bowler C."/>
            <person name="Muto M."/>
            <person name="Sunaga Y."/>
            <person name="Tanaka M."/>
            <person name="Yoshino T."/>
            <person name="Taniguchi T."/>
            <person name="Fukuda Y."/>
            <person name="Nemoto M."/>
            <person name="Matsumoto M."/>
            <person name="Wong P.S."/>
            <person name="Aburatani S."/>
            <person name="Fujibuchi W."/>
        </authorList>
    </citation>
    <scope>NUCLEOTIDE SEQUENCE [LARGE SCALE GENOMIC DNA]</scope>
    <source>
        <strain evidence="1 2">JPCC DA0580</strain>
    </source>
</reference>
<comment type="caution">
    <text evidence="1">The sequence shown here is derived from an EMBL/GenBank/DDBJ whole genome shotgun (WGS) entry which is preliminary data.</text>
</comment>
<evidence type="ECO:0000313" key="2">
    <source>
        <dbReference type="Proteomes" id="UP000198406"/>
    </source>
</evidence>
<gene>
    <name evidence="1" type="ORF">FisN_25Hu200</name>
</gene>
<dbReference type="InParanoid" id="A0A1Z5K704"/>
<name>A0A1Z5K704_FISSO</name>
<organism evidence="1 2">
    <name type="scientific">Fistulifera solaris</name>
    <name type="common">Oleaginous diatom</name>
    <dbReference type="NCBI Taxonomy" id="1519565"/>
    <lineage>
        <taxon>Eukaryota</taxon>
        <taxon>Sar</taxon>
        <taxon>Stramenopiles</taxon>
        <taxon>Ochrophyta</taxon>
        <taxon>Bacillariophyta</taxon>
        <taxon>Bacillariophyceae</taxon>
        <taxon>Bacillariophycidae</taxon>
        <taxon>Naviculales</taxon>
        <taxon>Naviculaceae</taxon>
        <taxon>Fistulifera</taxon>
    </lineage>
</organism>
<protein>
    <submittedName>
        <fullName evidence="1">Uncharacterized protein</fullName>
    </submittedName>
</protein>